<comment type="caution">
    <text evidence="5">The sequence shown here is derived from an EMBL/GenBank/DDBJ whole genome shotgun (WGS) entry which is preliminary data.</text>
</comment>
<name>A0ABW3XY75_9ACTN</name>
<dbReference type="Pfam" id="PF01648">
    <property type="entry name" value="ACPS"/>
    <property type="match status" value="1"/>
</dbReference>
<organism evidence="5 6">
    <name type="scientific">Streptomyces kaempferi</name>
    <dbReference type="NCBI Taxonomy" id="333725"/>
    <lineage>
        <taxon>Bacteria</taxon>
        <taxon>Bacillati</taxon>
        <taxon>Actinomycetota</taxon>
        <taxon>Actinomycetes</taxon>
        <taxon>Kitasatosporales</taxon>
        <taxon>Streptomycetaceae</taxon>
        <taxon>Streptomyces</taxon>
    </lineage>
</organism>
<dbReference type="InterPro" id="IPR037143">
    <property type="entry name" value="4-PPantetheinyl_Trfase_dom_sf"/>
</dbReference>
<dbReference type="Proteomes" id="UP001597058">
    <property type="component" value="Unassembled WGS sequence"/>
</dbReference>
<dbReference type="RefSeq" id="WP_381331282.1">
    <property type="nucleotide sequence ID" value="NZ_JBHTMM010000204.1"/>
</dbReference>
<keyword evidence="6" id="KW-1185">Reference proteome</keyword>
<proteinExistence type="inferred from homology"/>
<dbReference type="SUPFAM" id="SSF56214">
    <property type="entry name" value="4'-phosphopantetheinyl transferase"/>
    <property type="match status" value="2"/>
</dbReference>
<keyword evidence="2 5" id="KW-0808">Transferase</keyword>
<gene>
    <name evidence="5" type="ORF">ACFQ5X_48310</name>
</gene>
<sequence>RPPLIPAVRRLAVARGELDVWLLPPPDSPRDVPYDELDTHERGRADSYRRPDDRQMYAAAHVGLRRVLAGYTGIEPSRLHLAGERHKGNGERHGRPAVLGVPGGAPQFSLSHSHGLAIVVVAEARVGADVQRLPSAETVEVCLPALHPSEREELGKLPEHERTMAFGRLWTRKEAYLKGLGTGLTRGADLDYLGEAGLAERPTGWVVGNLPLCSTHIAAVALAGAGDRPVAVRAVPTAYLYAPDAVARLVRMEPGLRSMLRDPAEHGDLER</sequence>
<dbReference type="InterPro" id="IPR008278">
    <property type="entry name" value="4-PPantetheinyl_Trfase_dom"/>
</dbReference>
<protein>
    <submittedName>
        <fullName evidence="5">4'-phosphopantetheinyl transferase family protein</fullName>
    </submittedName>
</protein>
<feature type="region of interest" description="Disordered" evidence="3">
    <location>
        <begin position="29"/>
        <end position="49"/>
    </location>
</feature>
<comment type="similarity">
    <text evidence="1">Belongs to the P-Pant transferase superfamily. Gsp/Sfp/HetI/AcpT family.</text>
</comment>
<evidence type="ECO:0000313" key="5">
    <source>
        <dbReference type="EMBL" id="MFD1313489.1"/>
    </source>
</evidence>
<dbReference type="PANTHER" id="PTHR12215">
    <property type="entry name" value="PHOSPHOPANTETHEINE TRANSFERASE"/>
    <property type="match status" value="1"/>
</dbReference>
<evidence type="ECO:0000259" key="4">
    <source>
        <dbReference type="Pfam" id="PF01648"/>
    </source>
</evidence>
<evidence type="ECO:0000256" key="1">
    <source>
        <dbReference type="ARBA" id="ARBA00010990"/>
    </source>
</evidence>
<dbReference type="InterPro" id="IPR050559">
    <property type="entry name" value="P-Pant_transferase_sf"/>
</dbReference>
<feature type="domain" description="4'-phosphopantetheinyl transferase" evidence="4">
    <location>
        <begin position="125"/>
        <end position="190"/>
    </location>
</feature>
<evidence type="ECO:0000256" key="3">
    <source>
        <dbReference type="SAM" id="MobiDB-lite"/>
    </source>
</evidence>
<evidence type="ECO:0000256" key="2">
    <source>
        <dbReference type="ARBA" id="ARBA00022679"/>
    </source>
</evidence>
<dbReference type="Gene3D" id="3.90.470.20">
    <property type="entry name" value="4'-phosphopantetheinyl transferase domain"/>
    <property type="match status" value="2"/>
</dbReference>
<feature type="non-terminal residue" evidence="5">
    <location>
        <position position="1"/>
    </location>
</feature>
<dbReference type="GO" id="GO:0016740">
    <property type="term" value="F:transferase activity"/>
    <property type="evidence" value="ECO:0007669"/>
    <property type="project" value="UniProtKB-KW"/>
</dbReference>
<reference evidence="6" key="1">
    <citation type="journal article" date="2019" name="Int. J. Syst. Evol. Microbiol.">
        <title>The Global Catalogue of Microorganisms (GCM) 10K type strain sequencing project: providing services to taxonomists for standard genome sequencing and annotation.</title>
        <authorList>
            <consortium name="The Broad Institute Genomics Platform"/>
            <consortium name="The Broad Institute Genome Sequencing Center for Infectious Disease"/>
            <person name="Wu L."/>
            <person name="Ma J."/>
        </authorList>
    </citation>
    <scope>NUCLEOTIDE SEQUENCE [LARGE SCALE GENOMIC DNA]</scope>
    <source>
        <strain evidence="6">CGMCC 4.7020</strain>
    </source>
</reference>
<evidence type="ECO:0000313" key="6">
    <source>
        <dbReference type="Proteomes" id="UP001597058"/>
    </source>
</evidence>
<dbReference type="EMBL" id="JBHTMM010000204">
    <property type="protein sequence ID" value="MFD1313489.1"/>
    <property type="molecule type" value="Genomic_DNA"/>
</dbReference>
<accession>A0ABW3XY75</accession>
<dbReference type="PANTHER" id="PTHR12215:SF10">
    <property type="entry name" value="L-AMINOADIPATE-SEMIALDEHYDE DEHYDROGENASE-PHOSPHOPANTETHEINYL TRANSFERASE"/>
    <property type="match status" value="1"/>
</dbReference>